<dbReference type="GO" id="GO:0000155">
    <property type="term" value="F:phosphorelay sensor kinase activity"/>
    <property type="evidence" value="ECO:0007669"/>
    <property type="project" value="InterPro"/>
</dbReference>
<dbReference type="CDD" id="cd00082">
    <property type="entry name" value="HisKA"/>
    <property type="match status" value="1"/>
</dbReference>
<evidence type="ECO:0000313" key="14">
    <source>
        <dbReference type="Proteomes" id="UP000530268"/>
    </source>
</evidence>
<dbReference type="EMBL" id="JACIEI010000002">
    <property type="protein sequence ID" value="MBB3993160.1"/>
    <property type="molecule type" value="Genomic_DNA"/>
</dbReference>
<evidence type="ECO:0000256" key="9">
    <source>
        <dbReference type="ARBA" id="ARBA00023012"/>
    </source>
</evidence>
<evidence type="ECO:0000313" key="13">
    <source>
        <dbReference type="EMBL" id="MBB3993160.1"/>
    </source>
</evidence>
<dbReference type="SMART" id="SM00388">
    <property type="entry name" value="HisKA"/>
    <property type="match status" value="1"/>
</dbReference>
<dbReference type="InterPro" id="IPR036890">
    <property type="entry name" value="HATPase_C_sf"/>
</dbReference>
<evidence type="ECO:0000256" key="4">
    <source>
        <dbReference type="ARBA" id="ARBA00022553"/>
    </source>
</evidence>
<dbReference type="Gene3D" id="3.30.565.10">
    <property type="entry name" value="Histidine kinase-like ATPase, C-terminal domain"/>
    <property type="match status" value="1"/>
</dbReference>
<dbReference type="InterPro" id="IPR003661">
    <property type="entry name" value="HisK_dim/P_dom"/>
</dbReference>
<comment type="caution">
    <text evidence="13">The sequence shown here is derived from an EMBL/GenBank/DDBJ whole genome shotgun (WGS) entry which is preliminary data.</text>
</comment>
<evidence type="ECO:0000256" key="10">
    <source>
        <dbReference type="ARBA" id="ARBA00023136"/>
    </source>
</evidence>
<comment type="subcellular location">
    <subcellularLocation>
        <location evidence="2">Membrane</location>
    </subcellularLocation>
</comment>
<dbReference type="InterPro" id="IPR003594">
    <property type="entry name" value="HATPase_dom"/>
</dbReference>
<evidence type="ECO:0000256" key="1">
    <source>
        <dbReference type="ARBA" id="ARBA00000085"/>
    </source>
</evidence>
<dbReference type="PANTHER" id="PTHR45436:SF8">
    <property type="entry name" value="HISTIDINE KINASE"/>
    <property type="match status" value="1"/>
</dbReference>
<dbReference type="InterPro" id="IPR003660">
    <property type="entry name" value="HAMP_dom"/>
</dbReference>
<dbReference type="Gene3D" id="1.10.287.130">
    <property type="match status" value="1"/>
</dbReference>
<keyword evidence="8" id="KW-1133">Transmembrane helix</keyword>
<keyword evidence="9" id="KW-0902">Two-component regulatory system</keyword>
<sequence>MRRLWRSMPLQLALVLVVLFGTVSLLSLGASYAFSRSAFEQSIRDDLAQDMAGFRAAPSSRALAALVQAESEGTDPDRLVLSYVTRTGQIYGNGAVARDDVGYHIISLEDGRAALDGEYLALSSLLYGGRLTVARSRAEIEALQPVFLNILWISLLPTVLIALSGGLFLARRSQRHVEVVGGALERLTGGDLAARVVIGPRWSDDLLRIGAAVNGMANAQERSVTALRQVSSDIAHDLKTPVQRVSLQLDELAGVVAEGAAADLVAQTRAEVDGISAVFNSLLQLSQVENSALKEGFAPVDLARLCSTMVEVYEPSATTQAQALVYVGPEHLEIQGEKNLLGQIVANLLENALRHTGEGAAIEVALVNGVDAVALTVTDNGPGIPADEHARVTQRLYRLDRSRNTAGNGLGLSLVEAVAKLHEAELSFVDMQPGLRVQLRFPV</sequence>
<evidence type="ECO:0000256" key="5">
    <source>
        <dbReference type="ARBA" id="ARBA00022679"/>
    </source>
</evidence>
<keyword evidence="5" id="KW-0808">Transferase</keyword>
<keyword evidence="6" id="KW-0812">Transmembrane</keyword>
<feature type="domain" description="Histidine kinase" evidence="11">
    <location>
        <begin position="233"/>
        <end position="443"/>
    </location>
</feature>
<reference evidence="13 14" key="1">
    <citation type="submission" date="2020-08" db="EMBL/GenBank/DDBJ databases">
        <title>Genomic Encyclopedia of Type Strains, Phase IV (KMG-IV): sequencing the most valuable type-strain genomes for metagenomic binning, comparative biology and taxonomic classification.</title>
        <authorList>
            <person name="Goeker M."/>
        </authorList>
    </citation>
    <scope>NUCLEOTIDE SEQUENCE [LARGE SCALE GENOMIC DNA]</scope>
    <source>
        <strain evidence="13 14">DSM 102234</strain>
    </source>
</reference>
<keyword evidence="10" id="KW-0472">Membrane</keyword>
<dbReference type="SMART" id="SM00387">
    <property type="entry name" value="HATPase_c"/>
    <property type="match status" value="1"/>
</dbReference>
<keyword evidence="4" id="KW-0597">Phosphoprotein</keyword>
<dbReference type="InterPro" id="IPR004358">
    <property type="entry name" value="Sig_transdc_His_kin-like_C"/>
</dbReference>
<evidence type="ECO:0000256" key="2">
    <source>
        <dbReference type="ARBA" id="ARBA00004370"/>
    </source>
</evidence>
<evidence type="ECO:0000256" key="6">
    <source>
        <dbReference type="ARBA" id="ARBA00022692"/>
    </source>
</evidence>
<dbReference type="Pfam" id="PF02518">
    <property type="entry name" value="HATPase_c"/>
    <property type="match status" value="1"/>
</dbReference>
<dbReference type="PANTHER" id="PTHR45436">
    <property type="entry name" value="SENSOR HISTIDINE KINASE YKOH"/>
    <property type="match status" value="1"/>
</dbReference>
<proteinExistence type="predicted"/>
<keyword evidence="14" id="KW-1185">Reference proteome</keyword>
<dbReference type="EC" id="2.7.13.3" evidence="3"/>
<name>A0A7W6E1V2_9RHOB</name>
<dbReference type="Proteomes" id="UP000530268">
    <property type="component" value="Unassembled WGS sequence"/>
</dbReference>
<dbReference type="PROSITE" id="PS50109">
    <property type="entry name" value="HIS_KIN"/>
    <property type="match status" value="1"/>
</dbReference>
<dbReference type="SUPFAM" id="SSF55874">
    <property type="entry name" value="ATPase domain of HSP90 chaperone/DNA topoisomerase II/histidine kinase"/>
    <property type="match status" value="1"/>
</dbReference>
<organism evidence="13 14">
    <name type="scientific">Sulfitobacter undariae</name>
    <dbReference type="NCBI Taxonomy" id="1563671"/>
    <lineage>
        <taxon>Bacteria</taxon>
        <taxon>Pseudomonadati</taxon>
        <taxon>Pseudomonadota</taxon>
        <taxon>Alphaproteobacteria</taxon>
        <taxon>Rhodobacterales</taxon>
        <taxon>Roseobacteraceae</taxon>
        <taxon>Sulfitobacter</taxon>
    </lineage>
</organism>
<dbReference type="InterPro" id="IPR005467">
    <property type="entry name" value="His_kinase_dom"/>
</dbReference>
<gene>
    <name evidence="13" type="ORF">GGR95_000788</name>
</gene>
<evidence type="ECO:0000256" key="3">
    <source>
        <dbReference type="ARBA" id="ARBA00012438"/>
    </source>
</evidence>
<keyword evidence="7 13" id="KW-0418">Kinase</keyword>
<comment type="catalytic activity">
    <reaction evidence="1">
        <text>ATP + protein L-histidine = ADP + protein N-phospho-L-histidine.</text>
        <dbReference type="EC" id="2.7.13.3"/>
    </reaction>
</comment>
<dbReference type="GO" id="GO:0005886">
    <property type="term" value="C:plasma membrane"/>
    <property type="evidence" value="ECO:0007669"/>
    <property type="project" value="TreeGrafter"/>
</dbReference>
<evidence type="ECO:0000259" key="12">
    <source>
        <dbReference type="PROSITE" id="PS50885"/>
    </source>
</evidence>
<evidence type="ECO:0000256" key="8">
    <source>
        <dbReference type="ARBA" id="ARBA00022989"/>
    </source>
</evidence>
<protein>
    <recommendedName>
        <fullName evidence="3">histidine kinase</fullName>
        <ecNumber evidence="3">2.7.13.3</ecNumber>
    </recommendedName>
</protein>
<dbReference type="SUPFAM" id="SSF47384">
    <property type="entry name" value="Homodimeric domain of signal transducing histidine kinase"/>
    <property type="match status" value="1"/>
</dbReference>
<evidence type="ECO:0000259" key="11">
    <source>
        <dbReference type="PROSITE" id="PS50109"/>
    </source>
</evidence>
<dbReference type="AlphaFoldDB" id="A0A7W6E1V2"/>
<dbReference type="InterPro" id="IPR036097">
    <property type="entry name" value="HisK_dim/P_sf"/>
</dbReference>
<accession>A0A7W6E1V2</accession>
<feature type="domain" description="HAMP" evidence="12">
    <location>
        <begin position="171"/>
        <end position="225"/>
    </location>
</feature>
<dbReference type="PRINTS" id="PR00344">
    <property type="entry name" value="BCTRLSENSOR"/>
</dbReference>
<evidence type="ECO:0000256" key="7">
    <source>
        <dbReference type="ARBA" id="ARBA00022777"/>
    </source>
</evidence>
<dbReference type="InterPro" id="IPR050428">
    <property type="entry name" value="TCS_sensor_his_kinase"/>
</dbReference>
<dbReference type="PROSITE" id="PS50885">
    <property type="entry name" value="HAMP"/>
    <property type="match status" value="1"/>
</dbReference>
<dbReference type="RefSeq" id="WP_184562997.1">
    <property type="nucleotide sequence ID" value="NZ_JACIEI010000002.1"/>
</dbReference>